<evidence type="ECO:0000256" key="3">
    <source>
        <dbReference type="ARBA" id="ARBA00022448"/>
    </source>
</evidence>
<dbReference type="InterPro" id="IPR000522">
    <property type="entry name" value="ABC_transptr_permease_BtuC"/>
</dbReference>
<protein>
    <submittedName>
        <fullName evidence="10">Hemin transport system permease protein HmuU</fullName>
    </submittedName>
</protein>
<keyword evidence="5 8" id="KW-0812">Transmembrane</keyword>
<reference evidence="10 11" key="1">
    <citation type="submission" date="2019-11" db="EMBL/GenBank/DDBJ databases">
        <authorList>
            <person name="Holert J."/>
        </authorList>
    </citation>
    <scope>NUCLEOTIDE SEQUENCE [LARGE SCALE GENOMIC DNA]</scope>
    <source>
        <strain evidence="10">BC8_1</strain>
    </source>
</reference>
<feature type="transmembrane region" description="Helical" evidence="8">
    <location>
        <begin position="122"/>
        <end position="140"/>
    </location>
</feature>
<comment type="similarity">
    <text evidence="2">Belongs to the binding-protein-dependent transport system permease family. FecCD subfamily.</text>
</comment>
<keyword evidence="11" id="KW-1185">Reference proteome</keyword>
<evidence type="ECO:0000256" key="1">
    <source>
        <dbReference type="ARBA" id="ARBA00004651"/>
    </source>
</evidence>
<keyword evidence="9" id="KW-0732">Signal</keyword>
<evidence type="ECO:0000256" key="6">
    <source>
        <dbReference type="ARBA" id="ARBA00022989"/>
    </source>
</evidence>
<feature type="transmembrane region" description="Helical" evidence="8">
    <location>
        <begin position="307"/>
        <end position="326"/>
    </location>
</feature>
<name>A0A5S9Q2A2_MYCVN</name>
<sequence>MLLVTIVGAGGLLLSIAAATTIGPADLGVRDVYTVVAHNLWNATADMTVIDEGIIWQLRLPRALLAAVCGAGLAICGVVLQSLMRNPLADPFILGISSGASTGAVLVIVTGLGGALSLSSGAFVGALAAFVFVLTLAVLAGGGTDRLVLAGIAGTQLFSAITAFIVFSSADAQQTRGVLFWLLGSLGGASWDQVAVCGGICALALFICLTQSDALDAFAFGHDAAAALGVSVARVRVLLMVVTALLTAVLVSAAGAIGFVGLVLPHAARIIDGPLHRRLLVVSALAGAIFLVWVDAAARTVFAPQELPVGVVTALVGVPAFVLILARRRQIR</sequence>
<dbReference type="FunFam" id="1.10.3470.10:FF:000001">
    <property type="entry name" value="Vitamin B12 ABC transporter permease BtuC"/>
    <property type="match status" value="1"/>
</dbReference>
<dbReference type="CDD" id="cd06550">
    <property type="entry name" value="TM_ABC_iron-siderophores_like"/>
    <property type="match status" value="1"/>
</dbReference>
<dbReference type="Proteomes" id="UP000430146">
    <property type="component" value="Unassembled WGS sequence"/>
</dbReference>
<dbReference type="RefSeq" id="WP_159230281.1">
    <property type="nucleotide sequence ID" value="NZ_CACSIP010000012.1"/>
</dbReference>
<keyword evidence="7 8" id="KW-0472">Membrane</keyword>
<feature type="transmembrane region" description="Helical" evidence="8">
    <location>
        <begin position="147"/>
        <end position="167"/>
    </location>
</feature>
<feature type="transmembrane region" description="Helical" evidence="8">
    <location>
        <begin position="63"/>
        <end position="80"/>
    </location>
</feature>
<dbReference type="SUPFAM" id="SSF81345">
    <property type="entry name" value="ABC transporter involved in vitamin B12 uptake, BtuC"/>
    <property type="match status" value="1"/>
</dbReference>
<feature type="transmembrane region" description="Helical" evidence="8">
    <location>
        <begin position="279"/>
        <end position="301"/>
    </location>
</feature>
<comment type="subcellular location">
    <subcellularLocation>
        <location evidence="1">Cell membrane</location>
        <topology evidence="1">Multi-pass membrane protein</topology>
    </subcellularLocation>
</comment>
<proteinExistence type="inferred from homology"/>
<dbReference type="Gene3D" id="1.10.3470.10">
    <property type="entry name" value="ABC transporter involved in vitamin B12 uptake, BtuC"/>
    <property type="match status" value="1"/>
</dbReference>
<keyword evidence="3" id="KW-0813">Transport</keyword>
<evidence type="ECO:0000256" key="2">
    <source>
        <dbReference type="ARBA" id="ARBA00007935"/>
    </source>
</evidence>
<dbReference type="EMBL" id="CACSIP010000012">
    <property type="protein sequence ID" value="CAA0111210.1"/>
    <property type="molecule type" value="Genomic_DNA"/>
</dbReference>
<dbReference type="Pfam" id="PF01032">
    <property type="entry name" value="FecCD"/>
    <property type="match status" value="1"/>
</dbReference>
<evidence type="ECO:0000256" key="7">
    <source>
        <dbReference type="ARBA" id="ARBA00023136"/>
    </source>
</evidence>
<evidence type="ECO:0000313" key="11">
    <source>
        <dbReference type="Proteomes" id="UP000430146"/>
    </source>
</evidence>
<feature type="signal peptide" evidence="9">
    <location>
        <begin position="1"/>
        <end position="19"/>
    </location>
</feature>
<dbReference type="PANTHER" id="PTHR30472:SF67">
    <property type="entry name" value="PERMEASE OF ABC TRANSPORTER-RELATED"/>
    <property type="match status" value="1"/>
</dbReference>
<dbReference type="OrthoDB" id="9782305at2"/>
<dbReference type="GO" id="GO:0022857">
    <property type="term" value="F:transmembrane transporter activity"/>
    <property type="evidence" value="ECO:0007669"/>
    <property type="project" value="InterPro"/>
</dbReference>
<feature type="transmembrane region" description="Helical" evidence="8">
    <location>
        <begin position="214"/>
        <end position="233"/>
    </location>
</feature>
<feature type="transmembrane region" description="Helical" evidence="8">
    <location>
        <begin position="92"/>
        <end position="116"/>
    </location>
</feature>
<evidence type="ECO:0000256" key="8">
    <source>
        <dbReference type="SAM" id="Phobius"/>
    </source>
</evidence>
<keyword evidence="6 8" id="KW-1133">Transmembrane helix</keyword>
<organism evidence="10 11">
    <name type="scientific">Mycolicibacterium vanbaalenii</name>
    <name type="common">Mycobacterium vanbaalenii</name>
    <dbReference type="NCBI Taxonomy" id="110539"/>
    <lineage>
        <taxon>Bacteria</taxon>
        <taxon>Bacillati</taxon>
        <taxon>Actinomycetota</taxon>
        <taxon>Actinomycetes</taxon>
        <taxon>Mycobacteriales</taxon>
        <taxon>Mycobacteriaceae</taxon>
        <taxon>Mycolicibacterium</taxon>
    </lineage>
</organism>
<feature type="transmembrane region" description="Helical" evidence="8">
    <location>
        <begin position="179"/>
        <end position="207"/>
    </location>
</feature>
<evidence type="ECO:0000256" key="4">
    <source>
        <dbReference type="ARBA" id="ARBA00022475"/>
    </source>
</evidence>
<dbReference type="GO" id="GO:0005886">
    <property type="term" value="C:plasma membrane"/>
    <property type="evidence" value="ECO:0007669"/>
    <property type="project" value="UniProtKB-SubCell"/>
</dbReference>
<keyword evidence="4" id="KW-1003">Cell membrane</keyword>
<gene>
    <name evidence="10" type="primary">hmuU_2</name>
    <name evidence="10" type="ORF">AELLOGFF_00886</name>
</gene>
<accession>A0A5S9Q2A2</accession>
<dbReference type="PANTHER" id="PTHR30472">
    <property type="entry name" value="FERRIC ENTEROBACTIN TRANSPORT SYSTEM PERMEASE PROTEIN"/>
    <property type="match status" value="1"/>
</dbReference>
<evidence type="ECO:0000256" key="5">
    <source>
        <dbReference type="ARBA" id="ARBA00022692"/>
    </source>
</evidence>
<dbReference type="AlphaFoldDB" id="A0A5S9Q2A2"/>
<evidence type="ECO:0000313" key="10">
    <source>
        <dbReference type="EMBL" id="CAA0111210.1"/>
    </source>
</evidence>
<dbReference type="GO" id="GO:0033214">
    <property type="term" value="P:siderophore-iron import into cell"/>
    <property type="evidence" value="ECO:0007669"/>
    <property type="project" value="TreeGrafter"/>
</dbReference>
<evidence type="ECO:0000256" key="9">
    <source>
        <dbReference type="SAM" id="SignalP"/>
    </source>
</evidence>
<feature type="chain" id="PRO_5038991275" evidence="9">
    <location>
        <begin position="20"/>
        <end position="332"/>
    </location>
</feature>
<feature type="transmembrane region" description="Helical" evidence="8">
    <location>
        <begin position="239"/>
        <end position="267"/>
    </location>
</feature>
<dbReference type="InterPro" id="IPR037294">
    <property type="entry name" value="ABC_BtuC-like"/>
</dbReference>